<name>A0AAC9I3X6_9FLAO</name>
<dbReference type="Pfam" id="PF12867">
    <property type="entry name" value="DinB_2"/>
    <property type="match status" value="1"/>
</dbReference>
<dbReference type="SUPFAM" id="SSF109854">
    <property type="entry name" value="DinB/YfiT-like putative metalloenzymes"/>
    <property type="match status" value="1"/>
</dbReference>
<evidence type="ECO:0000313" key="3">
    <source>
        <dbReference type="Proteomes" id="UP000175968"/>
    </source>
</evidence>
<feature type="domain" description="DinB-like" evidence="1">
    <location>
        <begin position="19"/>
        <end position="154"/>
    </location>
</feature>
<evidence type="ECO:0000313" key="2">
    <source>
        <dbReference type="EMBL" id="AOW09889.1"/>
    </source>
</evidence>
<keyword evidence="3" id="KW-1185">Reference proteome</keyword>
<dbReference type="InterPro" id="IPR024775">
    <property type="entry name" value="DinB-like"/>
</dbReference>
<dbReference type="KEGG" id="fgl:EM308_10430"/>
<accession>A0AAC9I3X6</accession>
<protein>
    <recommendedName>
        <fullName evidence="1">DinB-like domain-containing protein</fullName>
    </recommendedName>
</protein>
<evidence type="ECO:0000259" key="1">
    <source>
        <dbReference type="Pfam" id="PF12867"/>
    </source>
</evidence>
<proteinExistence type="predicted"/>
<dbReference type="EMBL" id="CP017479">
    <property type="protein sequence ID" value="AOW09889.1"/>
    <property type="molecule type" value="Genomic_DNA"/>
</dbReference>
<dbReference type="RefSeq" id="WP_035640212.1">
    <property type="nucleotide sequence ID" value="NZ_CP017479.1"/>
</dbReference>
<organism evidence="2 3">
    <name type="scientific">Flavobacterium gilvum</name>
    <dbReference type="NCBI Taxonomy" id="1492737"/>
    <lineage>
        <taxon>Bacteria</taxon>
        <taxon>Pseudomonadati</taxon>
        <taxon>Bacteroidota</taxon>
        <taxon>Flavobacteriia</taxon>
        <taxon>Flavobacteriales</taxon>
        <taxon>Flavobacteriaceae</taxon>
        <taxon>Flavobacterium</taxon>
    </lineage>
</organism>
<dbReference type="InterPro" id="IPR034660">
    <property type="entry name" value="DinB/YfiT-like"/>
</dbReference>
<sequence length="159" mass="18492">MATTEIFLKMTFDRWNGSIANWDKILNDLTDETLQKEIAPGKNRGIYLLGHLIAVHDEMLILLDMGEKLYPQLYEPFIKSPDKTVNQLPPASELRSFWAKQCEVLKQKFDSLKPEEWFEKHTAVSAEDFAKEPHRNKLNIIITRTSHLQYHSGQLVLLK</sequence>
<gene>
    <name evidence="2" type="ORF">EM308_10430</name>
</gene>
<dbReference type="AlphaFoldDB" id="A0AAC9I3X6"/>
<dbReference type="Gene3D" id="1.20.120.450">
    <property type="entry name" value="dinb family like domain"/>
    <property type="match status" value="1"/>
</dbReference>
<dbReference type="Proteomes" id="UP000175968">
    <property type="component" value="Chromosome"/>
</dbReference>
<reference evidence="2 3" key="1">
    <citation type="submission" date="2016-10" db="EMBL/GenBank/DDBJ databases">
        <title>Flavobacterium gilvum sp. nov., isolated from stream water.</title>
        <authorList>
            <person name="Shin S.-K."/>
            <person name="Cho Y.-J."/>
            <person name="Yi H."/>
        </authorList>
    </citation>
    <scope>NUCLEOTIDE SEQUENCE [LARGE SCALE GENOMIC DNA]</scope>
    <source>
        <strain evidence="2 3">EM1308</strain>
    </source>
</reference>